<dbReference type="GO" id="GO:0006633">
    <property type="term" value="P:fatty acid biosynthetic process"/>
    <property type="evidence" value="ECO:0007669"/>
    <property type="project" value="InterPro"/>
</dbReference>
<accession>A0AAQ3RKF6</accession>
<reference evidence="6 7" key="1">
    <citation type="journal article" date="2023" name="Life. Sci Alliance">
        <title>Evolutionary insights into 3D genome organization and epigenetic landscape of Vigna mungo.</title>
        <authorList>
            <person name="Junaid A."/>
            <person name="Singh B."/>
            <person name="Bhatia S."/>
        </authorList>
    </citation>
    <scope>NUCLEOTIDE SEQUENCE [LARGE SCALE GENOMIC DNA]</scope>
    <source>
        <strain evidence="6">Urdbean</strain>
    </source>
</reference>
<evidence type="ECO:0000256" key="3">
    <source>
        <dbReference type="ARBA" id="ARBA00022679"/>
    </source>
</evidence>
<keyword evidence="7" id="KW-1185">Reference proteome</keyword>
<comment type="similarity">
    <text evidence="1 4">Belongs to the thiolase-like superfamily. Beta-ketoacyl-ACP synthases family.</text>
</comment>
<dbReference type="Gene3D" id="3.40.47.10">
    <property type="match status" value="3"/>
</dbReference>
<dbReference type="InterPro" id="IPR020841">
    <property type="entry name" value="PKS_Beta-ketoAc_synthase_dom"/>
</dbReference>
<keyword evidence="3 4" id="KW-0808">Transferase</keyword>
<proteinExistence type="inferred from homology"/>
<evidence type="ECO:0000256" key="2">
    <source>
        <dbReference type="ARBA" id="ARBA00013191"/>
    </source>
</evidence>
<dbReference type="GO" id="GO:0004315">
    <property type="term" value="F:3-oxoacyl-[acyl-carrier-protein] synthase activity"/>
    <property type="evidence" value="ECO:0007669"/>
    <property type="project" value="UniProtKB-EC"/>
</dbReference>
<sequence>MSVLRLPETVGLGFNSIGFSQRHWKWLVSSTESEIREILVSDSCYIFMATMRRTARNFLNSFYRTISSATFPPPPVVSSRRVVVTGLGMVTPLGCGVGTTWKRLIDGECGVRALSLEDLKMSSFDKETQLSAFDHLTSKVAALVPTGTNPGEFNDQIWLNSKDHRSIARFIAYALCAADEALKDSNWCPTEQEDKQRTGVSIGGGIGSISDILDSAQLICEKRLRRLSPFFIPRILINMASGHVSMKYGFQGPNHAAVTACATGSHSIGDAMRMIQFGDADVMLAGGTESSIDALSIAGFCRSRALSTKYNSSPLEASRPFDCARDGFVIGEGSGVLVLEEFEHAKNRGANVYAEIRGYGMSGSLLQYMGFSSSLNFEFGDAYHITQPPSDGRGAIMAMTHALRQSGLHPSEVDYINAHATSTPLGNNLSLNIIIFNTTSVCLCFCRKFSHQNSFYIGDTIEGNAIKTMFSDRTSSSALAFSSTKGAIGHLLGAAGAVEAIFAVLAIRHGIAPLTLNLTKPDPVFDDGFMPLSASEEMPIRVAMSNSFGFGGTNASLLFAHTGEFNDLKVLGIRHVIGAHDLSCIFDASSTFAN</sequence>
<dbReference type="PANTHER" id="PTHR11712:SF297">
    <property type="entry name" value="3-OXOACYL-[ACYL-CARRIER-PROTEIN] SYNTHASE, MITOCHONDRIAL"/>
    <property type="match status" value="1"/>
</dbReference>
<name>A0AAQ3RKF6_VIGMU</name>
<dbReference type="InterPro" id="IPR000794">
    <property type="entry name" value="Beta-ketoacyl_synthase"/>
</dbReference>
<dbReference type="InterPro" id="IPR016039">
    <property type="entry name" value="Thiolase-like"/>
</dbReference>
<evidence type="ECO:0000313" key="7">
    <source>
        <dbReference type="Proteomes" id="UP001374535"/>
    </source>
</evidence>
<dbReference type="PROSITE" id="PS52004">
    <property type="entry name" value="KS3_2"/>
    <property type="match status" value="1"/>
</dbReference>
<evidence type="ECO:0000256" key="4">
    <source>
        <dbReference type="RuleBase" id="RU003694"/>
    </source>
</evidence>
<dbReference type="SMART" id="SM00825">
    <property type="entry name" value="PKS_KS"/>
    <property type="match status" value="1"/>
</dbReference>
<evidence type="ECO:0000256" key="1">
    <source>
        <dbReference type="ARBA" id="ARBA00008467"/>
    </source>
</evidence>
<dbReference type="InterPro" id="IPR018201">
    <property type="entry name" value="Ketoacyl_synth_AS"/>
</dbReference>
<protein>
    <recommendedName>
        <fullName evidence="2">beta-ketoacyl-[acyl-carrier-protein] synthase I</fullName>
        <ecNumber evidence="2">2.3.1.41</ecNumber>
    </recommendedName>
</protein>
<gene>
    <name evidence="6" type="ORF">V8G54_028313</name>
</gene>
<evidence type="ECO:0000313" key="6">
    <source>
        <dbReference type="EMBL" id="WVY96162.1"/>
    </source>
</evidence>
<dbReference type="GO" id="GO:0005739">
    <property type="term" value="C:mitochondrion"/>
    <property type="evidence" value="ECO:0007669"/>
    <property type="project" value="TreeGrafter"/>
</dbReference>
<dbReference type="NCBIfam" id="NF005589">
    <property type="entry name" value="PRK07314.1"/>
    <property type="match status" value="1"/>
</dbReference>
<dbReference type="Pfam" id="PF00109">
    <property type="entry name" value="ketoacyl-synt"/>
    <property type="match status" value="1"/>
</dbReference>
<dbReference type="AlphaFoldDB" id="A0AAQ3RKF6"/>
<dbReference type="CDD" id="cd00834">
    <property type="entry name" value="KAS_I_II"/>
    <property type="match status" value="1"/>
</dbReference>
<dbReference type="EC" id="2.3.1.41" evidence="2"/>
<dbReference type="FunFam" id="3.40.47.10:FF:000024">
    <property type="entry name" value="3-oxoacyl-[acyl-carrier-protein] synthase, mitochondrial"/>
    <property type="match status" value="1"/>
</dbReference>
<dbReference type="PANTHER" id="PTHR11712">
    <property type="entry name" value="POLYKETIDE SYNTHASE-RELATED"/>
    <property type="match status" value="1"/>
</dbReference>
<dbReference type="InterPro" id="IPR014031">
    <property type="entry name" value="Ketoacyl_synth_C"/>
</dbReference>
<dbReference type="EMBL" id="CP144692">
    <property type="protein sequence ID" value="WVY96162.1"/>
    <property type="molecule type" value="Genomic_DNA"/>
</dbReference>
<feature type="domain" description="Ketosynthase family 3 (KS3)" evidence="5">
    <location>
        <begin position="79"/>
        <end position="561"/>
    </location>
</feature>
<dbReference type="PROSITE" id="PS00606">
    <property type="entry name" value="KS3_1"/>
    <property type="match status" value="1"/>
</dbReference>
<dbReference type="SUPFAM" id="SSF53901">
    <property type="entry name" value="Thiolase-like"/>
    <property type="match status" value="3"/>
</dbReference>
<organism evidence="6 7">
    <name type="scientific">Vigna mungo</name>
    <name type="common">Black gram</name>
    <name type="synonym">Phaseolus mungo</name>
    <dbReference type="NCBI Taxonomy" id="3915"/>
    <lineage>
        <taxon>Eukaryota</taxon>
        <taxon>Viridiplantae</taxon>
        <taxon>Streptophyta</taxon>
        <taxon>Embryophyta</taxon>
        <taxon>Tracheophyta</taxon>
        <taxon>Spermatophyta</taxon>
        <taxon>Magnoliopsida</taxon>
        <taxon>eudicotyledons</taxon>
        <taxon>Gunneridae</taxon>
        <taxon>Pentapetalae</taxon>
        <taxon>rosids</taxon>
        <taxon>fabids</taxon>
        <taxon>Fabales</taxon>
        <taxon>Fabaceae</taxon>
        <taxon>Papilionoideae</taxon>
        <taxon>50 kb inversion clade</taxon>
        <taxon>NPAAA clade</taxon>
        <taxon>indigoferoid/millettioid clade</taxon>
        <taxon>Phaseoleae</taxon>
        <taxon>Vigna</taxon>
    </lineage>
</organism>
<dbReference type="Pfam" id="PF02801">
    <property type="entry name" value="Ketoacyl-synt_C"/>
    <property type="match status" value="2"/>
</dbReference>
<dbReference type="Proteomes" id="UP001374535">
    <property type="component" value="Chromosome 9"/>
</dbReference>
<dbReference type="InterPro" id="IPR014030">
    <property type="entry name" value="Ketoacyl_synth_N"/>
</dbReference>
<evidence type="ECO:0000259" key="5">
    <source>
        <dbReference type="PROSITE" id="PS52004"/>
    </source>
</evidence>